<evidence type="ECO:0000259" key="4">
    <source>
        <dbReference type="Pfam" id="PF07687"/>
    </source>
</evidence>
<evidence type="ECO:0000313" key="6">
    <source>
        <dbReference type="Proteomes" id="UP001200145"/>
    </source>
</evidence>
<dbReference type="Gene3D" id="3.40.630.10">
    <property type="entry name" value="Zn peptidases"/>
    <property type="match status" value="1"/>
</dbReference>
<dbReference type="InterPro" id="IPR050072">
    <property type="entry name" value="Peptidase_M20A"/>
</dbReference>
<evidence type="ECO:0000256" key="1">
    <source>
        <dbReference type="ARBA" id="ARBA00022723"/>
    </source>
</evidence>
<keyword evidence="6" id="KW-1185">Reference proteome</keyword>
<evidence type="ECO:0000313" key="5">
    <source>
        <dbReference type="EMBL" id="MCF1713726.1"/>
    </source>
</evidence>
<evidence type="ECO:0000256" key="3">
    <source>
        <dbReference type="ARBA" id="ARBA00023285"/>
    </source>
</evidence>
<dbReference type="EMBL" id="JAKEVY010000001">
    <property type="protein sequence ID" value="MCF1713726.1"/>
    <property type="molecule type" value="Genomic_DNA"/>
</dbReference>
<keyword evidence="1" id="KW-0479">Metal-binding</keyword>
<reference evidence="5 6" key="1">
    <citation type="submission" date="2022-01" db="EMBL/GenBank/DDBJ databases">
        <title>Flavihumibacter sp. nov., isolated from sediment of a river.</title>
        <authorList>
            <person name="Liu H."/>
        </authorList>
    </citation>
    <scope>NUCLEOTIDE SEQUENCE [LARGE SCALE GENOMIC DNA]</scope>
    <source>
        <strain evidence="5 6">RY-1</strain>
    </source>
</reference>
<dbReference type="InterPro" id="IPR011650">
    <property type="entry name" value="Peptidase_M20_dimer"/>
</dbReference>
<protein>
    <submittedName>
        <fullName evidence="5">M20 family metallo-hydrolase</fullName>
    </submittedName>
</protein>
<keyword evidence="3" id="KW-0170">Cobalt</keyword>
<dbReference type="SUPFAM" id="SSF55031">
    <property type="entry name" value="Bacterial exopeptidase dimerisation domain"/>
    <property type="match status" value="1"/>
</dbReference>
<keyword evidence="2" id="KW-0378">Hydrolase</keyword>
<dbReference type="InterPro" id="IPR002933">
    <property type="entry name" value="Peptidase_M20"/>
</dbReference>
<dbReference type="Proteomes" id="UP001200145">
    <property type="component" value="Unassembled WGS sequence"/>
</dbReference>
<feature type="domain" description="Peptidase M20 dimerisation" evidence="4">
    <location>
        <begin position="180"/>
        <end position="283"/>
    </location>
</feature>
<accession>A0ABS9BGD9</accession>
<dbReference type="PANTHER" id="PTHR43808:SF31">
    <property type="entry name" value="N-ACETYL-L-CITRULLINE DEACETYLASE"/>
    <property type="match status" value="1"/>
</dbReference>
<dbReference type="RefSeq" id="WP_234864254.1">
    <property type="nucleotide sequence ID" value="NZ_JAKEVY010000001.1"/>
</dbReference>
<dbReference type="Pfam" id="PF07687">
    <property type="entry name" value="M20_dimer"/>
    <property type="match status" value="1"/>
</dbReference>
<dbReference type="Pfam" id="PF01546">
    <property type="entry name" value="Peptidase_M20"/>
    <property type="match status" value="1"/>
</dbReference>
<name>A0ABS9BGD9_9BACT</name>
<organism evidence="5 6">
    <name type="scientific">Flavihumibacter fluminis</name>
    <dbReference type="NCBI Taxonomy" id="2909236"/>
    <lineage>
        <taxon>Bacteria</taxon>
        <taxon>Pseudomonadati</taxon>
        <taxon>Bacteroidota</taxon>
        <taxon>Chitinophagia</taxon>
        <taxon>Chitinophagales</taxon>
        <taxon>Chitinophagaceae</taxon>
        <taxon>Flavihumibacter</taxon>
    </lineage>
</organism>
<dbReference type="Gene3D" id="3.30.70.360">
    <property type="match status" value="1"/>
</dbReference>
<gene>
    <name evidence="5" type="ORF">L0U88_03665</name>
</gene>
<sequence>MEQLYEEAVELLKQLIRTPSLSREEQGTAKLIRAFLETRGVEVQQQLNNVWALNRYFQPGKPTVVLNSHHDTVKPNPQYTRDPFEPAIEDGKIYGLGSNDAGGALVSLIACFLHFYEQTDLPVNLVLAATAEEEVSGVNGVEALLKDASFLTAIKQSGETAFRNWSAIVGEPTEMELAVSEKGLLVLDCTVTGKTGHAARQEGINALYKAVDAINWFRNYQFPRVSPTLGPVHMNVTVIQTENKAHNVVPGTCQFTVDIRVTDAYTHEEIVEIVQDAVDAEIKPRSMRMRATAIGDAHPLVMAGSKLGKKSYGSPTCSDKALLPFPALKCGPGFSGRSHTADEFIYLDEIRDGIKTYIELIETAFPFFEASNS</sequence>
<dbReference type="PANTHER" id="PTHR43808">
    <property type="entry name" value="ACETYLORNITHINE DEACETYLASE"/>
    <property type="match status" value="1"/>
</dbReference>
<proteinExistence type="predicted"/>
<evidence type="ECO:0000256" key="2">
    <source>
        <dbReference type="ARBA" id="ARBA00022801"/>
    </source>
</evidence>
<comment type="caution">
    <text evidence="5">The sequence shown here is derived from an EMBL/GenBank/DDBJ whole genome shotgun (WGS) entry which is preliminary data.</text>
</comment>
<dbReference type="CDD" id="cd05651">
    <property type="entry name" value="M20_ArgE_DapE-like"/>
    <property type="match status" value="1"/>
</dbReference>
<dbReference type="InterPro" id="IPR036264">
    <property type="entry name" value="Bact_exopeptidase_dim_dom"/>
</dbReference>
<dbReference type="SUPFAM" id="SSF53187">
    <property type="entry name" value="Zn-dependent exopeptidases"/>
    <property type="match status" value="1"/>
</dbReference>